<dbReference type="Gene3D" id="3.90.190.20">
    <property type="entry name" value="Mur ligase, C-terminal domain"/>
    <property type="match status" value="1"/>
</dbReference>
<evidence type="ECO:0000256" key="3">
    <source>
        <dbReference type="ARBA" id="ARBA00004752"/>
    </source>
</evidence>
<keyword evidence="8 17" id="KW-0436">Ligase</keyword>
<keyword evidence="7 17" id="KW-0963">Cytoplasm</keyword>
<dbReference type="SUPFAM" id="SSF51984">
    <property type="entry name" value="MurCD N-terminal domain"/>
    <property type="match status" value="1"/>
</dbReference>
<reference evidence="21 22" key="1">
    <citation type="submission" date="2016-09" db="EMBL/GenBank/DDBJ databases">
        <title>Draft genome sequence for the type strain of Desulfuribacillus alkaliarsenatis AHT28, an obligately anaerobic, sulfidogenic bacterium isolated from Russian soda lake sediments.</title>
        <authorList>
            <person name="Abin C.A."/>
            <person name="Hollibaugh J.T."/>
        </authorList>
    </citation>
    <scope>NUCLEOTIDE SEQUENCE [LARGE SCALE GENOMIC DNA]</scope>
    <source>
        <strain evidence="21 22">AHT28</strain>
    </source>
</reference>
<evidence type="ECO:0000256" key="12">
    <source>
        <dbReference type="ARBA" id="ARBA00022984"/>
    </source>
</evidence>
<dbReference type="InterPro" id="IPR036615">
    <property type="entry name" value="Mur_ligase_C_dom_sf"/>
</dbReference>
<evidence type="ECO:0000256" key="15">
    <source>
        <dbReference type="ARBA" id="ARBA00032324"/>
    </source>
</evidence>
<evidence type="ECO:0000256" key="16">
    <source>
        <dbReference type="ARBA" id="ARBA00047632"/>
    </source>
</evidence>
<dbReference type="PANTHER" id="PTHR43692:SF1">
    <property type="entry name" value="UDP-N-ACETYLMURAMOYLALANINE--D-GLUTAMATE LIGASE"/>
    <property type="match status" value="1"/>
</dbReference>
<evidence type="ECO:0000256" key="5">
    <source>
        <dbReference type="ARBA" id="ARBA00012212"/>
    </source>
</evidence>
<keyword evidence="12 17" id="KW-0573">Peptidoglycan synthesis</keyword>
<evidence type="ECO:0000256" key="2">
    <source>
        <dbReference type="ARBA" id="ARBA00004496"/>
    </source>
</evidence>
<dbReference type="InterPro" id="IPR005762">
    <property type="entry name" value="MurD"/>
</dbReference>
<proteinExistence type="inferred from homology"/>
<dbReference type="GO" id="GO:0051301">
    <property type="term" value="P:cell division"/>
    <property type="evidence" value="ECO:0007669"/>
    <property type="project" value="UniProtKB-KW"/>
</dbReference>
<evidence type="ECO:0000256" key="11">
    <source>
        <dbReference type="ARBA" id="ARBA00022960"/>
    </source>
</evidence>
<dbReference type="Pfam" id="PF02875">
    <property type="entry name" value="Mur_ligase_C"/>
    <property type="match status" value="1"/>
</dbReference>
<dbReference type="HAMAP" id="MF_00639">
    <property type="entry name" value="MurD"/>
    <property type="match status" value="1"/>
</dbReference>
<feature type="binding site" evidence="17">
    <location>
        <begin position="120"/>
        <end position="126"/>
    </location>
    <ligand>
        <name>ATP</name>
        <dbReference type="ChEBI" id="CHEBI:30616"/>
    </ligand>
</feature>
<dbReference type="GO" id="GO:0008360">
    <property type="term" value="P:regulation of cell shape"/>
    <property type="evidence" value="ECO:0007669"/>
    <property type="project" value="UniProtKB-KW"/>
</dbReference>
<dbReference type="EC" id="6.3.2.9" evidence="5 17"/>
<dbReference type="UniPathway" id="UPA00219"/>
<accession>A0A1E5FZQ6</accession>
<evidence type="ECO:0000256" key="17">
    <source>
        <dbReference type="HAMAP-Rule" id="MF_00639"/>
    </source>
</evidence>
<keyword evidence="10 17" id="KW-0067">ATP-binding</keyword>
<sequence length="458" mass="50780">MDKEFYKGKNILVLGLGKSGVAAAKLLHATGANVTVNDMKAADVVDQEQLKTLKDLNIKVVLGHHPPDIVTENIDYVVKNPGIPYSVSPLKEAARLQIPMITEIELAYSLVDGNFIGITGSNGKTTTTALTGEILKNDGLNPFIGGNIGIPLSKIVLEEYQQFNRYPTVLELSSFQLQGTINFRPNIAAIINMYETHLDYHGTMEDYISAKSMIFKNQTKEDHLVLNADQSIFCKFLDSIKSEIIWCSRINPKQLGVVIDNDEIVYRTELKKEPVCSIYELAIPGEHNLENALFASAISLLKGVKSDVIRETLMSFKGVEHRLELVGTIDNVTYYNDSKATNQQATIRALQSFNKPIILIAGGLDRGNEFEEIIEAFRTKVKTLIVYGETAKKMISTGQKAGINKCINVNNLEEAVKEAKILAEPLDTVVLSPACASWDMFPSFEVRGNMFKQYVLDN</sequence>
<keyword evidence="17 18" id="KW-0131">Cell cycle</keyword>
<evidence type="ECO:0000256" key="4">
    <source>
        <dbReference type="ARBA" id="ARBA00010416"/>
    </source>
</evidence>
<comment type="subcellular location">
    <subcellularLocation>
        <location evidence="2 17 18">Cytoplasm</location>
    </subcellularLocation>
</comment>
<protein>
    <recommendedName>
        <fullName evidence="6 17">UDP-N-acetylmuramoylalanine--D-glutamate ligase</fullName>
        <ecNumber evidence="5 17">6.3.2.9</ecNumber>
    </recommendedName>
    <alternativeName>
        <fullName evidence="15 17">D-glutamic acid-adding enzyme</fullName>
    </alternativeName>
    <alternativeName>
        <fullName evidence="14 17">UDP-N-acetylmuramoyl-L-alanyl-D-glutamate synthetase</fullName>
    </alternativeName>
</protein>
<dbReference type="Proteomes" id="UP000094296">
    <property type="component" value="Unassembled WGS sequence"/>
</dbReference>
<dbReference type="Pfam" id="PF08245">
    <property type="entry name" value="Mur_ligase_M"/>
    <property type="match status" value="1"/>
</dbReference>
<dbReference type="SUPFAM" id="SSF53623">
    <property type="entry name" value="MurD-like peptide ligases, catalytic domain"/>
    <property type="match status" value="1"/>
</dbReference>
<evidence type="ECO:0000313" key="21">
    <source>
        <dbReference type="EMBL" id="OEF96075.1"/>
    </source>
</evidence>
<dbReference type="InterPro" id="IPR036565">
    <property type="entry name" value="Mur-like_cat_sf"/>
</dbReference>
<organism evidence="21 22">
    <name type="scientific">Desulfuribacillus alkaliarsenatis</name>
    <dbReference type="NCBI Taxonomy" id="766136"/>
    <lineage>
        <taxon>Bacteria</taxon>
        <taxon>Bacillati</taxon>
        <taxon>Bacillota</taxon>
        <taxon>Desulfuribacillia</taxon>
        <taxon>Desulfuribacillales</taxon>
        <taxon>Desulfuribacillaceae</taxon>
        <taxon>Desulfuribacillus</taxon>
    </lineage>
</organism>
<comment type="similarity">
    <text evidence="4 17">Belongs to the MurCDEF family.</text>
</comment>
<keyword evidence="11 17" id="KW-0133">Cell shape</keyword>
<dbReference type="RefSeq" id="WP_069643995.1">
    <property type="nucleotide sequence ID" value="NZ_MIJE01000033.1"/>
</dbReference>
<evidence type="ECO:0000256" key="6">
    <source>
        <dbReference type="ARBA" id="ARBA00015655"/>
    </source>
</evidence>
<dbReference type="NCBIfam" id="TIGR01087">
    <property type="entry name" value="murD"/>
    <property type="match status" value="1"/>
</dbReference>
<dbReference type="GO" id="GO:0008764">
    <property type="term" value="F:UDP-N-acetylmuramoylalanine-D-glutamate ligase activity"/>
    <property type="evidence" value="ECO:0007669"/>
    <property type="project" value="UniProtKB-UniRule"/>
</dbReference>
<comment type="caution">
    <text evidence="21">The sequence shown here is derived from an EMBL/GenBank/DDBJ whole genome shotgun (WGS) entry which is preliminary data.</text>
</comment>
<dbReference type="GO" id="GO:0071555">
    <property type="term" value="P:cell wall organization"/>
    <property type="evidence" value="ECO:0007669"/>
    <property type="project" value="UniProtKB-KW"/>
</dbReference>
<evidence type="ECO:0000259" key="19">
    <source>
        <dbReference type="Pfam" id="PF02875"/>
    </source>
</evidence>
<evidence type="ECO:0000313" key="22">
    <source>
        <dbReference type="Proteomes" id="UP000094296"/>
    </source>
</evidence>
<evidence type="ECO:0000256" key="18">
    <source>
        <dbReference type="RuleBase" id="RU003664"/>
    </source>
</evidence>
<keyword evidence="22" id="KW-1185">Reference proteome</keyword>
<dbReference type="Pfam" id="PF21799">
    <property type="entry name" value="MurD-like_N"/>
    <property type="match status" value="1"/>
</dbReference>
<keyword evidence="9 17" id="KW-0547">Nucleotide-binding</keyword>
<keyword evidence="13 17" id="KW-0961">Cell wall biogenesis/degradation</keyword>
<comment type="catalytic activity">
    <reaction evidence="16 17 18">
        <text>UDP-N-acetyl-alpha-D-muramoyl-L-alanine + D-glutamate + ATP = UDP-N-acetyl-alpha-D-muramoyl-L-alanyl-D-glutamate + ADP + phosphate + H(+)</text>
        <dbReference type="Rhea" id="RHEA:16429"/>
        <dbReference type="ChEBI" id="CHEBI:15378"/>
        <dbReference type="ChEBI" id="CHEBI:29986"/>
        <dbReference type="ChEBI" id="CHEBI:30616"/>
        <dbReference type="ChEBI" id="CHEBI:43474"/>
        <dbReference type="ChEBI" id="CHEBI:83898"/>
        <dbReference type="ChEBI" id="CHEBI:83900"/>
        <dbReference type="ChEBI" id="CHEBI:456216"/>
        <dbReference type="EC" id="6.3.2.9"/>
    </reaction>
</comment>
<evidence type="ECO:0000256" key="8">
    <source>
        <dbReference type="ARBA" id="ARBA00022598"/>
    </source>
</evidence>
<dbReference type="Gene3D" id="3.40.1190.10">
    <property type="entry name" value="Mur-like, catalytic domain"/>
    <property type="match status" value="1"/>
</dbReference>
<evidence type="ECO:0000256" key="10">
    <source>
        <dbReference type="ARBA" id="ARBA00022840"/>
    </source>
</evidence>
<evidence type="ECO:0000256" key="9">
    <source>
        <dbReference type="ARBA" id="ARBA00022741"/>
    </source>
</evidence>
<evidence type="ECO:0000256" key="14">
    <source>
        <dbReference type="ARBA" id="ARBA00030398"/>
    </source>
</evidence>
<evidence type="ECO:0000256" key="7">
    <source>
        <dbReference type="ARBA" id="ARBA00022490"/>
    </source>
</evidence>
<comment type="function">
    <text evidence="1 17 18">Cell wall formation. Catalyzes the addition of glutamate to the nucleotide precursor UDP-N-acetylmuramoyl-L-alanine (UMA).</text>
</comment>
<keyword evidence="17 18" id="KW-0132">Cell division</keyword>
<dbReference type="AlphaFoldDB" id="A0A1E5FZQ6"/>
<dbReference type="GO" id="GO:0005737">
    <property type="term" value="C:cytoplasm"/>
    <property type="evidence" value="ECO:0007669"/>
    <property type="project" value="UniProtKB-SubCell"/>
</dbReference>
<dbReference type="STRING" id="766136.BHF68_10065"/>
<dbReference type="PANTHER" id="PTHR43692">
    <property type="entry name" value="UDP-N-ACETYLMURAMOYLALANINE--D-GLUTAMATE LIGASE"/>
    <property type="match status" value="1"/>
</dbReference>
<name>A0A1E5FZQ6_9FIRM</name>
<dbReference type="GO" id="GO:0009252">
    <property type="term" value="P:peptidoglycan biosynthetic process"/>
    <property type="evidence" value="ECO:0007669"/>
    <property type="project" value="UniProtKB-UniRule"/>
</dbReference>
<dbReference type="OrthoDB" id="9809796at2"/>
<dbReference type="InterPro" id="IPR013221">
    <property type="entry name" value="Mur_ligase_cen"/>
</dbReference>
<dbReference type="Gene3D" id="3.40.50.720">
    <property type="entry name" value="NAD(P)-binding Rossmann-like Domain"/>
    <property type="match status" value="1"/>
</dbReference>
<dbReference type="EMBL" id="MIJE01000033">
    <property type="protein sequence ID" value="OEF96075.1"/>
    <property type="molecule type" value="Genomic_DNA"/>
</dbReference>
<evidence type="ECO:0000256" key="1">
    <source>
        <dbReference type="ARBA" id="ARBA00002734"/>
    </source>
</evidence>
<evidence type="ECO:0000259" key="20">
    <source>
        <dbReference type="Pfam" id="PF08245"/>
    </source>
</evidence>
<evidence type="ECO:0000256" key="13">
    <source>
        <dbReference type="ARBA" id="ARBA00023316"/>
    </source>
</evidence>
<gene>
    <name evidence="17" type="primary">murD</name>
    <name evidence="21" type="ORF">BHF68_10065</name>
</gene>
<feature type="domain" description="Mur ligase C-terminal" evidence="19">
    <location>
        <begin position="321"/>
        <end position="435"/>
    </location>
</feature>
<dbReference type="InterPro" id="IPR004101">
    <property type="entry name" value="Mur_ligase_C"/>
</dbReference>
<feature type="domain" description="Mur ligase central" evidence="20">
    <location>
        <begin position="118"/>
        <end position="298"/>
    </location>
</feature>
<dbReference type="GO" id="GO:0005524">
    <property type="term" value="F:ATP binding"/>
    <property type="evidence" value="ECO:0007669"/>
    <property type="project" value="UniProtKB-UniRule"/>
</dbReference>
<dbReference type="SUPFAM" id="SSF53244">
    <property type="entry name" value="MurD-like peptide ligases, peptide-binding domain"/>
    <property type="match status" value="1"/>
</dbReference>
<comment type="pathway">
    <text evidence="3 17 18">Cell wall biogenesis; peptidoglycan biosynthesis.</text>
</comment>